<evidence type="ECO:0000313" key="3">
    <source>
        <dbReference type="Proteomes" id="UP000639338"/>
    </source>
</evidence>
<comment type="caution">
    <text evidence="2">The sequence shown here is derived from an EMBL/GenBank/DDBJ whole genome shotgun (WGS) entry which is preliminary data.</text>
</comment>
<keyword evidence="1" id="KW-1133">Transmembrane helix</keyword>
<dbReference type="AlphaFoldDB" id="A0A835CMH8"/>
<dbReference type="EMBL" id="JACMRX010000005">
    <property type="protein sequence ID" value="KAF7989297.1"/>
    <property type="molecule type" value="Genomic_DNA"/>
</dbReference>
<accession>A0A835CMH8</accession>
<dbReference type="Proteomes" id="UP000639338">
    <property type="component" value="Unassembled WGS sequence"/>
</dbReference>
<keyword evidence="1" id="KW-0812">Transmembrane</keyword>
<name>A0A835CMH8_APHGI</name>
<keyword evidence="1" id="KW-0472">Membrane</keyword>
<sequence>MSGIIAKIIGLRLVGTTKYITKQNTKKYLQSMCHVRNKCSHITKNPITPAKKRSAGYWKTIKIYSVPFIVMNIAIYWAYIIKPNPSYWEDLRMWFAAMNETLKYSIIPSKIITSGVLFDDSEIKIESGEDNLTLVNDNTRNLILSKELDENIEKPFPRGEPMPIKIGNFNGLLDNGKLTLTTEDGDTTYTFHHTLSLKVKKSSTTLQNKIDAIKKNQRETIPTKIGKFNVLMPGSKLTLKTPESEITWTGIVLDPDIEGYNLENYTRSDSVSSSDKFPVMGNFNYLSHTKVKIQADDSDEVYSFNQRLSIECDKKLEKIAIKLALFEQINATFDTGTVVFKTQDGEKM</sequence>
<reference evidence="2 3" key="1">
    <citation type="submission" date="2020-08" db="EMBL/GenBank/DDBJ databases">
        <title>Aphidius gifuensis genome sequencing and assembly.</title>
        <authorList>
            <person name="Du Z."/>
        </authorList>
    </citation>
    <scope>NUCLEOTIDE SEQUENCE [LARGE SCALE GENOMIC DNA]</scope>
    <source>
        <strain evidence="2">YNYX2018</strain>
        <tissue evidence="2">Adults</tissue>
    </source>
</reference>
<protein>
    <submittedName>
        <fullName evidence="2">Uncharacterized protein</fullName>
    </submittedName>
</protein>
<feature type="transmembrane region" description="Helical" evidence="1">
    <location>
        <begin position="61"/>
        <end position="79"/>
    </location>
</feature>
<keyword evidence="3" id="KW-1185">Reference proteome</keyword>
<proteinExistence type="predicted"/>
<gene>
    <name evidence="2" type="ORF">HCN44_007971</name>
</gene>
<organism evidence="2 3">
    <name type="scientific">Aphidius gifuensis</name>
    <name type="common">Parasitoid wasp</name>
    <dbReference type="NCBI Taxonomy" id="684658"/>
    <lineage>
        <taxon>Eukaryota</taxon>
        <taxon>Metazoa</taxon>
        <taxon>Ecdysozoa</taxon>
        <taxon>Arthropoda</taxon>
        <taxon>Hexapoda</taxon>
        <taxon>Insecta</taxon>
        <taxon>Pterygota</taxon>
        <taxon>Neoptera</taxon>
        <taxon>Endopterygota</taxon>
        <taxon>Hymenoptera</taxon>
        <taxon>Apocrita</taxon>
        <taxon>Ichneumonoidea</taxon>
        <taxon>Braconidae</taxon>
        <taxon>Aphidiinae</taxon>
        <taxon>Aphidius</taxon>
    </lineage>
</organism>
<evidence type="ECO:0000256" key="1">
    <source>
        <dbReference type="SAM" id="Phobius"/>
    </source>
</evidence>
<evidence type="ECO:0000313" key="2">
    <source>
        <dbReference type="EMBL" id="KAF7989297.1"/>
    </source>
</evidence>